<feature type="binding site" evidence="16">
    <location>
        <position position="66"/>
    </location>
    <ligand>
        <name>substrate</name>
    </ligand>
</feature>
<feature type="binding site" evidence="17">
    <location>
        <position position="13"/>
    </location>
    <ligand>
        <name>ATP</name>
        <dbReference type="ChEBI" id="CHEBI:30616"/>
    </ligand>
</feature>
<feature type="binding site" evidence="18">
    <location>
        <position position="73"/>
    </location>
    <ligand>
        <name>a divalent metal cation</name>
        <dbReference type="ChEBI" id="CHEBI:60240"/>
    </ligand>
</feature>
<dbReference type="GO" id="GO:0005524">
    <property type="term" value="F:ATP binding"/>
    <property type="evidence" value="ECO:0007669"/>
    <property type="project" value="UniProtKB-KW"/>
</dbReference>
<evidence type="ECO:0000256" key="15">
    <source>
        <dbReference type="PIRSR" id="PIRSR600829-1"/>
    </source>
</evidence>
<gene>
    <name evidence="20" type="ORF">UT23_C0003G0091</name>
</gene>
<evidence type="ECO:0000313" key="21">
    <source>
        <dbReference type="Proteomes" id="UP000034325"/>
    </source>
</evidence>
<keyword evidence="3" id="KW-1003">Cell membrane</keyword>
<keyword evidence="18" id="KW-0460">Magnesium</keyword>
<feature type="binding site" evidence="17">
    <location>
        <position position="73"/>
    </location>
    <ligand>
        <name>ATP</name>
        <dbReference type="ChEBI" id="CHEBI:30616"/>
    </ligand>
</feature>
<evidence type="ECO:0000256" key="18">
    <source>
        <dbReference type="PIRSR" id="PIRSR600829-4"/>
    </source>
</evidence>
<feature type="binding site" evidence="17">
    <location>
        <begin position="91"/>
        <end position="92"/>
    </location>
    <ligand>
        <name>ATP</name>
        <dbReference type="ChEBI" id="CHEBI:30616"/>
    </ligand>
</feature>
<dbReference type="Pfam" id="PF01219">
    <property type="entry name" value="DAGK_prokar"/>
    <property type="match status" value="1"/>
</dbReference>
<protein>
    <submittedName>
        <fullName evidence="20">Diacylglycerol kinase</fullName>
    </submittedName>
</protein>
<evidence type="ECO:0000256" key="7">
    <source>
        <dbReference type="ARBA" id="ARBA00022741"/>
    </source>
</evidence>
<evidence type="ECO:0000256" key="14">
    <source>
        <dbReference type="ARBA" id="ARBA00023264"/>
    </source>
</evidence>
<keyword evidence="10 19" id="KW-1133">Transmembrane helix</keyword>
<evidence type="ECO:0000256" key="1">
    <source>
        <dbReference type="ARBA" id="ARBA00004651"/>
    </source>
</evidence>
<dbReference type="GO" id="GO:0008654">
    <property type="term" value="P:phospholipid biosynthetic process"/>
    <property type="evidence" value="ECO:0007669"/>
    <property type="project" value="UniProtKB-KW"/>
</dbReference>
<dbReference type="Gene3D" id="1.10.287.3610">
    <property type="match status" value="1"/>
</dbReference>
<comment type="subcellular location">
    <subcellularLocation>
        <location evidence="1">Cell membrane</location>
        <topology evidence="1">Multi-pass membrane protein</topology>
    </subcellularLocation>
</comment>
<feature type="transmembrane region" description="Helical" evidence="19">
    <location>
        <begin position="52"/>
        <end position="72"/>
    </location>
</feature>
<dbReference type="Proteomes" id="UP000034325">
    <property type="component" value="Unassembled WGS sequence"/>
</dbReference>
<evidence type="ECO:0000256" key="11">
    <source>
        <dbReference type="ARBA" id="ARBA00023098"/>
    </source>
</evidence>
<evidence type="ECO:0000256" key="5">
    <source>
        <dbReference type="ARBA" id="ARBA00022679"/>
    </source>
</evidence>
<dbReference type="AlphaFoldDB" id="A0A0G0PK12"/>
<keyword evidence="4" id="KW-0444">Lipid biosynthesis</keyword>
<evidence type="ECO:0000256" key="16">
    <source>
        <dbReference type="PIRSR" id="PIRSR600829-2"/>
    </source>
</evidence>
<dbReference type="InterPro" id="IPR036945">
    <property type="entry name" value="DAGK_sf"/>
</dbReference>
<keyword evidence="14" id="KW-1208">Phospholipid metabolism</keyword>
<accession>A0A0G0PK12</accession>
<keyword evidence="5" id="KW-0808">Transferase</keyword>
<feature type="transmembrane region" description="Helical" evidence="19">
    <location>
        <begin position="28"/>
        <end position="46"/>
    </location>
</feature>
<dbReference type="InterPro" id="IPR000829">
    <property type="entry name" value="DAGK"/>
</dbReference>
<dbReference type="GO" id="GO:0046872">
    <property type="term" value="F:metal ion binding"/>
    <property type="evidence" value="ECO:0007669"/>
    <property type="project" value="UniProtKB-KW"/>
</dbReference>
<evidence type="ECO:0000256" key="19">
    <source>
        <dbReference type="SAM" id="Phobius"/>
    </source>
</evidence>
<dbReference type="InterPro" id="IPR033717">
    <property type="entry name" value="UDPK"/>
</dbReference>
<evidence type="ECO:0000256" key="10">
    <source>
        <dbReference type="ARBA" id="ARBA00022989"/>
    </source>
</evidence>
<keyword evidence="7 17" id="KW-0547">Nucleotide-binding</keyword>
<evidence type="ECO:0000256" key="4">
    <source>
        <dbReference type="ARBA" id="ARBA00022516"/>
    </source>
</evidence>
<keyword evidence="13" id="KW-0594">Phospholipid biosynthesis</keyword>
<keyword evidence="8 20" id="KW-0418">Kinase</keyword>
<keyword evidence="12 19" id="KW-0472">Membrane</keyword>
<evidence type="ECO:0000256" key="17">
    <source>
        <dbReference type="PIRSR" id="PIRSR600829-3"/>
    </source>
</evidence>
<dbReference type="PANTHER" id="PTHR34299:SF1">
    <property type="entry name" value="DIACYLGLYCEROL KINASE"/>
    <property type="match status" value="1"/>
</dbReference>
<keyword evidence="18" id="KW-0479">Metal-binding</keyword>
<dbReference type="GO" id="GO:0005886">
    <property type="term" value="C:plasma membrane"/>
    <property type="evidence" value="ECO:0007669"/>
    <property type="project" value="UniProtKB-SubCell"/>
</dbReference>
<dbReference type="CDD" id="cd14265">
    <property type="entry name" value="UDPK_IM_like"/>
    <property type="match status" value="1"/>
</dbReference>
<keyword evidence="6 19" id="KW-0812">Transmembrane</keyword>
<feature type="binding site" evidence="17">
    <location>
        <position position="25"/>
    </location>
    <ligand>
        <name>ATP</name>
        <dbReference type="ChEBI" id="CHEBI:30616"/>
    </ligand>
</feature>
<evidence type="ECO:0000256" key="6">
    <source>
        <dbReference type="ARBA" id="ARBA00022692"/>
    </source>
</evidence>
<comment type="cofactor">
    <cofactor evidence="18">
        <name>Mg(2+)</name>
        <dbReference type="ChEBI" id="CHEBI:18420"/>
    </cofactor>
    <text evidence="18">Mn(2+), Zn(2+), Cd(2+) and Co(2+) support activity to lesser extents.</text>
</comment>
<proteinExistence type="inferred from homology"/>
<name>A0A0G0PK12_9BACT</name>
<evidence type="ECO:0000313" key="20">
    <source>
        <dbReference type="EMBL" id="KKQ98464.1"/>
    </source>
</evidence>
<dbReference type="EMBL" id="LBWA01000003">
    <property type="protein sequence ID" value="KKQ98464.1"/>
    <property type="molecule type" value="Genomic_DNA"/>
</dbReference>
<organism evidence="20 21">
    <name type="scientific">Candidatus Woesebacteria bacterium GW2011_GWA1_39_12</name>
    <dbReference type="NCBI Taxonomy" id="1618549"/>
    <lineage>
        <taxon>Bacteria</taxon>
        <taxon>Candidatus Woeseibacteriota</taxon>
    </lineage>
</organism>
<dbReference type="PANTHER" id="PTHR34299">
    <property type="entry name" value="DIACYLGLYCEROL KINASE"/>
    <property type="match status" value="1"/>
</dbReference>
<comment type="similarity">
    <text evidence="2">Belongs to the bacterial diacylglycerol kinase family.</text>
</comment>
<keyword evidence="11" id="KW-0443">Lipid metabolism</keyword>
<comment type="caution">
    <text evidence="20">The sequence shown here is derived from an EMBL/GenBank/DDBJ whole genome shotgun (WGS) entry which is preliminary data.</text>
</comment>
<evidence type="ECO:0000256" key="8">
    <source>
        <dbReference type="ARBA" id="ARBA00022777"/>
    </source>
</evidence>
<sequence length="121" mass="13347">MGLKHPTVKSFKYAFEGLKTAVKREPNFRIHIAIAVIVLITAFILKLTLLEWILLAFTIFYVITLELLNTALEAYVNLVSPQFHPEAKIAKDVSAAMVLVAACASVIVGLILFVPKILALL</sequence>
<evidence type="ECO:0000256" key="3">
    <source>
        <dbReference type="ARBA" id="ARBA00022475"/>
    </source>
</evidence>
<evidence type="ECO:0000256" key="12">
    <source>
        <dbReference type="ARBA" id="ARBA00023136"/>
    </source>
</evidence>
<feature type="transmembrane region" description="Helical" evidence="19">
    <location>
        <begin position="93"/>
        <end position="114"/>
    </location>
</feature>
<evidence type="ECO:0000256" key="9">
    <source>
        <dbReference type="ARBA" id="ARBA00022840"/>
    </source>
</evidence>
<evidence type="ECO:0000256" key="13">
    <source>
        <dbReference type="ARBA" id="ARBA00023209"/>
    </source>
</evidence>
<evidence type="ECO:0000256" key="2">
    <source>
        <dbReference type="ARBA" id="ARBA00005967"/>
    </source>
</evidence>
<dbReference type="GO" id="GO:0016301">
    <property type="term" value="F:kinase activity"/>
    <property type="evidence" value="ECO:0007669"/>
    <property type="project" value="UniProtKB-KW"/>
</dbReference>
<feature type="binding site" evidence="18">
    <location>
        <position position="25"/>
    </location>
    <ligand>
        <name>a divalent metal cation</name>
        <dbReference type="ChEBI" id="CHEBI:60240"/>
    </ligand>
</feature>
<keyword evidence="9 17" id="KW-0067">ATP-binding</keyword>
<reference evidence="20 21" key="1">
    <citation type="journal article" date="2015" name="Nature">
        <title>rRNA introns, odd ribosomes, and small enigmatic genomes across a large radiation of phyla.</title>
        <authorList>
            <person name="Brown C.T."/>
            <person name="Hug L.A."/>
            <person name="Thomas B.C."/>
            <person name="Sharon I."/>
            <person name="Castelle C.J."/>
            <person name="Singh A."/>
            <person name="Wilkins M.J."/>
            <person name="Williams K.H."/>
            <person name="Banfield J.F."/>
        </authorList>
    </citation>
    <scope>NUCLEOTIDE SEQUENCE [LARGE SCALE GENOMIC DNA]</scope>
</reference>
<feature type="active site" description="Proton acceptor" evidence="15">
    <location>
        <position position="66"/>
    </location>
</feature>